<dbReference type="GO" id="GO:0035556">
    <property type="term" value="P:intracellular signal transduction"/>
    <property type="evidence" value="ECO:0007669"/>
    <property type="project" value="TreeGrafter"/>
</dbReference>
<dbReference type="VEuPathDB" id="TrichDB:TRFO_24269"/>
<comment type="caution">
    <text evidence="4">The sequence shown here is derived from an EMBL/GenBank/DDBJ whole genome shotgun (WGS) entry which is preliminary data.</text>
</comment>
<dbReference type="RefSeq" id="XP_068360594.1">
    <property type="nucleotide sequence ID" value="XM_068503655.1"/>
</dbReference>
<dbReference type="AlphaFoldDB" id="A0A1J4K941"/>
<dbReference type="InterPro" id="IPR011009">
    <property type="entry name" value="Kinase-like_dom_sf"/>
</dbReference>
<dbReference type="PROSITE" id="PS50011">
    <property type="entry name" value="PROTEIN_KINASE_DOM"/>
    <property type="match status" value="1"/>
</dbReference>
<name>A0A1J4K941_9EUKA</name>
<dbReference type="Proteomes" id="UP000179807">
    <property type="component" value="Unassembled WGS sequence"/>
</dbReference>
<evidence type="ECO:0000256" key="2">
    <source>
        <dbReference type="ARBA" id="ARBA00022840"/>
    </source>
</evidence>
<evidence type="ECO:0000313" key="5">
    <source>
        <dbReference type="Proteomes" id="UP000179807"/>
    </source>
</evidence>
<dbReference type="GeneID" id="94838359"/>
<dbReference type="PANTHER" id="PTHR24346">
    <property type="entry name" value="MAP/MICROTUBULE AFFINITY-REGULATING KINASE"/>
    <property type="match status" value="1"/>
</dbReference>
<dbReference type="InterPro" id="IPR000719">
    <property type="entry name" value="Prot_kinase_dom"/>
</dbReference>
<evidence type="ECO:0000256" key="1">
    <source>
        <dbReference type="ARBA" id="ARBA00022741"/>
    </source>
</evidence>
<gene>
    <name evidence="4" type="ORF">TRFO_24269</name>
</gene>
<feature type="domain" description="Protein kinase" evidence="3">
    <location>
        <begin position="8"/>
        <end position="266"/>
    </location>
</feature>
<dbReference type="GO" id="GO:0005524">
    <property type="term" value="F:ATP binding"/>
    <property type="evidence" value="ECO:0007669"/>
    <property type="project" value="UniProtKB-KW"/>
</dbReference>
<protein>
    <submittedName>
        <fullName evidence="4">AGC family protein kinase</fullName>
    </submittedName>
</protein>
<keyword evidence="1" id="KW-0547">Nucleotide-binding</keyword>
<sequence length="372" mass="42300">MSISGVAREAPRQISTGQFGTTFLEFDIITGNRYIVKYIEKDLLDKYSLQPTFHKYIQSVQNISSPFIQHFNEITETENQIILKRLFITGLNLYDYVAQMCQIGDVNILYVFWKVVVRTFQHLHRYCVYPNFIKPSNIFVISGNKIVITDLYQQPNSFTASNKNIKMNELAFFPPEFITGNYTLGAESDFWFLGVLLYFMVSGKIPWHTKNIMHMSSQITKGDISSIEEDEEIENDVKVIISKILKIEPFERITADDILNNKNPGVHVHGRHHHHHHRSQIHGCGNQIQPGLVINVNREGVSRAPHGYSPGCSTRSSIKTSGISNLTTSVGSFNDTTLQKAGMTVTRAMVKVKLQYALPLQQTAMRSQILLS</sequence>
<dbReference type="GO" id="GO:0004674">
    <property type="term" value="F:protein serine/threonine kinase activity"/>
    <property type="evidence" value="ECO:0007669"/>
    <property type="project" value="TreeGrafter"/>
</dbReference>
<organism evidence="4 5">
    <name type="scientific">Tritrichomonas foetus</name>
    <dbReference type="NCBI Taxonomy" id="1144522"/>
    <lineage>
        <taxon>Eukaryota</taxon>
        <taxon>Metamonada</taxon>
        <taxon>Parabasalia</taxon>
        <taxon>Tritrichomonadida</taxon>
        <taxon>Tritrichomonadidae</taxon>
        <taxon>Tritrichomonas</taxon>
    </lineage>
</organism>
<reference evidence="4" key="1">
    <citation type="submission" date="2016-10" db="EMBL/GenBank/DDBJ databases">
        <authorList>
            <person name="Benchimol M."/>
            <person name="Almeida L.G."/>
            <person name="Vasconcelos A.T."/>
            <person name="Perreira-Neves A."/>
            <person name="Rosa I.A."/>
            <person name="Tasca T."/>
            <person name="Bogo M.R."/>
            <person name="de Souza W."/>
        </authorList>
    </citation>
    <scope>NUCLEOTIDE SEQUENCE [LARGE SCALE GENOMIC DNA]</scope>
    <source>
        <strain evidence="4">K</strain>
    </source>
</reference>
<evidence type="ECO:0000313" key="4">
    <source>
        <dbReference type="EMBL" id="OHT07458.1"/>
    </source>
</evidence>
<dbReference type="Gene3D" id="1.10.510.10">
    <property type="entry name" value="Transferase(Phosphotransferase) domain 1"/>
    <property type="match status" value="1"/>
</dbReference>
<dbReference type="PANTHER" id="PTHR24346:SF30">
    <property type="entry name" value="MATERNAL EMBRYONIC LEUCINE ZIPPER KINASE"/>
    <property type="match status" value="1"/>
</dbReference>
<keyword evidence="4" id="KW-0418">Kinase</keyword>
<proteinExistence type="predicted"/>
<accession>A0A1J4K941</accession>
<dbReference type="SMART" id="SM00220">
    <property type="entry name" value="S_TKc"/>
    <property type="match status" value="1"/>
</dbReference>
<dbReference type="Pfam" id="PF00069">
    <property type="entry name" value="Pkinase"/>
    <property type="match status" value="1"/>
</dbReference>
<evidence type="ECO:0000259" key="3">
    <source>
        <dbReference type="PROSITE" id="PS50011"/>
    </source>
</evidence>
<keyword evidence="2" id="KW-0067">ATP-binding</keyword>
<keyword evidence="5" id="KW-1185">Reference proteome</keyword>
<dbReference type="GO" id="GO:0005737">
    <property type="term" value="C:cytoplasm"/>
    <property type="evidence" value="ECO:0007669"/>
    <property type="project" value="TreeGrafter"/>
</dbReference>
<keyword evidence="4" id="KW-0808">Transferase</keyword>
<dbReference type="EMBL" id="MLAK01000695">
    <property type="protein sequence ID" value="OHT07458.1"/>
    <property type="molecule type" value="Genomic_DNA"/>
</dbReference>
<dbReference type="SUPFAM" id="SSF56112">
    <property type="entry name" value="Protein kinase-like (PK-like)"/>
    <property type="match status" value="1"/>
</dbReference>